<evidence type="ECO:0000256" key="1">
    <source>
        <dbReference type="SAM" id="SignalP"/>
    </source>
</evidence>
<dbReference type="EMBL" id="ML735744">
    <property type="protein sequence ID" value="KAE8417011.1"/>
    <property type="molecule type" value="Genomic_DNA"/>
</dbReference>
<feature type="signal peptide" evidence="1">
    <location>
        <begin position="1"/>
        <end position="19"/>
    </location>
</feature>
<dbReference type="Proteomes" id="UP000325395">
    <property type="component" value="Unassembled WGS sequence"/>
</dbReference>
<sequence length="169" mass="18717">MISVVCCLLLFVSFHPLLLLPLLSLPPLHPVSYFKSLCLIAFSSFLECAKPSDTATPQPATFSLRPFNVTSVHIRRRWVSGMLMMERLGGRIAVVLRLTMTRMLTLPETSKMLALMAMPGRLLLLGMNRMVTTDAATVEAMIISHVTALSPVRVWPASTAVRKGKQHDD</sequence>
<protein>
    <recommendedName>
        <fullName evidence="4">Secreted protein</fullName>
    </recommendedName>
</protein>
<gene>
    <name evidence="2" type="ORF">BDV36DRAFT_190578</name>
</gene>
<organism evidence="2 3">
    <name type="scientific">Aspergillus pseudocaelatus</name>
    <dbReference type="NCBI Taxonomy" id="1825620"/>
    <lineage>
        <taxon>Eukaryota</taxon>
        <taxon>Fungi</taxon>
        <taxon>Dikarya</taxon>
        <taxon>Ascomycota</taxon>
        <taxon>Pezizomycotina</taxon>
        <taxon>Eurotiomycetes</taxon>
        <taxon>Eurotiomycetidae</taxon>
        <taxon>Eurotiales</taxon>
        <taxon>Aspergillaceae</taxon>
        <taxon>Aspergillus</taxon>
        <taxon>Aspergillus subgen. Circumdati</taxon>
    </lineage>
</organism>
<reference evidence="2 3" key="1">
    <citation type="submission" date="2019-04" db="EMBL/GenBank/DDBJ databases">
        <authorList>
            <consortium name="DOE Joint Genome Institute"/>
            <person name="Mondo S."/>
            <person name="Kjaerbolling I."/>
            <person name="Vesth T."/>
            <person name="Frisvad J.C."/>
            <person name="Nybo J.L."/>
            <person name="Theobald S."/>
            <person name="Kildgaard S."/>
            <person name="Isbrandt T."/>
            <person name="Kuo A."/>
            <person name="Sato A."/>
            <person name="Lyhne E.K."/>
            <person name="Kogle M.E."/>
            <person name="Wiebenga A."/>
            <person name="Kun R.S."/>
            <person name="Lubbers R.J."/>
            <person name="Makela M.R."/>
            <person name="Barry K."/>
            <person name="Chovatia M."/>
            <person name="Clum A."/>
            <person name="Daum C."/>
            <person name="Haridas S."/>
            <person name="He G."/>
            <person name="LaButti K."/>
            <person name="Lipzen A."/>
            <person name="Riley R."/>
            <person name="Salamov A."/>
            <person name="Simmons B.A."/>
            <person name="Magnuson J.K."/>
            <person name="Henrissat B."/>
            <person name="Mortensen U.H."/>
            <person name="Larsen T.O."/>
            <person name="Devries R.P."/>
            <person name="Grigoriev I.V."/>
            <person name="Machida M."/>
            <person name="Baker S.E."/>
            <person name="Andersen M.R."/>
            <person name="Cantor M.N."/>
            <person name="Hua S.X."/>
        </authorList>
    </citation>
    <scope>NUCLEOTIDE SEQUENCE [LARGE SCALE GENOMIC DNA]</scope>
    <source>
        <strain evidence="2 3">CBS 117616</strain>
    </source>
</reference>
<evidence type="ECO:0008006" key="4">
    <source>
        <dbReference type="Google" id="ProtNLM"/>
    </source>
</evidence>
<proteinExistence type="predicted"/>
<feature type="chain" id="PRO_5045161081" description="Secreted protein" evidence="1">
    <location>
        <begin position="20"/>
        <end position="169"/>
    </location>
</feature>
<name>A0ABQ6WIQ8_9EURO</name>
<keyword evidence="1" id="KW-0732">Signal</keyword>
<evidence type="ECO:0000313" key="3">
    <source>
        <dbReference type="Proteomes" id="UP000325395"/>
    </source>
</evidence>
<evidence type="ECO:0000313" key="2">
    <source>
        <dbReference type="EMBL" id="KAE8417011.1"/>
    </source>
</evidence>
<keyword evidence="3" id="KW-1185">Reference proteome</keyword>
<accession>A0ABQ6WIQ8</accession>